<accession>A0ABT2W180</accession>
<reference evidence="2" key="1">
    <citation type="submission" date="2023-07" db="EMBL/GenBank/DDBJ databases">
        <title>Chryseobacterium sp. strain PBS4-4 Genome sequencing and assembly.</title>
        <authorList>
            <person name="Jung Y."/>
        </authorList>
    </citation>
    <scope>NUCLEOTIDE SEQUENCE [LARGE SCALE GENOMIC DNA]</scope>
    <source>
        <strain evidence="2">PBS4-4</strain>
    </source>
</reference>
<gene>
    <name evidence="1" type="ORF">NZ698_02150</name>
</gene>
<dbReference type="Proteomes" id="UP001208649">
    <property type="component" value="Unassembled WGS sequence"/>
</dbReference>
<evidence type="ECO:0000313" key="2">
    <source>
        <dbReference type="Proteomes" id="UP001208649"/>
    </source>
</evidence>
<dbReference type="RefSeq" id="WP_263001402.1">
    <property type="nucleotide sequence ID" value="NZ_JAOTEM010000001.1"/>
</dbReference>
<organism evidence="1 2">
    <name type="scientific">Chryseobacterium edaphi</name>
    <dbReference type="NCBI Taxonomy" id="2976532"/>
    <lineage>
        <taxon>Bacteria</taxon>
        <taxon>Pseudomonadati</taxon>
        <taxon>Bacteroidota</taxon>
        <taxon>Flavobacteriia</taxon>
        <taxon>Flavobacteriales</taxon>
        <taxon>Weeksellaceae</taxon>
        <taxon>Chryseobacterium group</taxon>
        <taxon>Chryseobacterium</taxon>
    </lineage>
</organism>
<dbReference type="EMBL" id="JAOTEM010000001">
    <property type="protein sequence ID" value="MCU7615986.1"/>
    <property type="molecule type" value="Genomic_DNA"/>
</dbReference>
<keyword evidence="2" id="KW-1185">Reference proteome</keyword>
<proteinExistence type="predicted"/>
<evidence type="ECO:0000313" key="1">
    <source>
        <dbReference type="EMBL" id="MCU7615986.1"/>
    </source>
</evidence>
<comment type="caution">
    <text evidence="1">The sequence shown here is derived from an EMBL/GenBank/DDBJ whole genome shotgun (WGS) entry which is preliminary data.</text>
</comment>
<protein>
    <submittedName>
        <fullName evidence="1">Uncharacterized protein</fullName>
    </submittedName>
</protein>
<sequence>MKGLVKINLLICHNNFVFDINDLYEVINFRLFLFSFLPRFYSQEVVKAQLIDYTKNKIPAYCGYSEQYGLLKLLMLEDSEELKSGDTIFIFHPCPRELMQKYVGEYTNNSIYKLNLGEKVDKSEFQSIKSLSYTRYMNKTNNNLYQGWLENNFNLKQK</sequence>
<name>A0ABT2W180_9FLAO</name>